<dbReference type="InterPro" id="IPR014027">
    <property type="entry name" value="UDP-Glc/GDP-Man_DH_C"/>
</dbReference>
<dbReference type="GO" id="GO:0047004">
    <property type="term" value="F:UDP-N-acetylglucosamine 6-dehydrogenase activity"/>
    <property type="evidence" value="ECO:0007669"/>
    <property type="project" value="UniProtKB-EC"/>
</dbReference>
<dbReference type="GO" id="GO:0051287">
    <property type="term" value="F:NAD binding"/>
    <property type="evidence" value="ECO:0007669"/>
    <property type="project" value="InterPro"/>
</dbReference>
<dbReference type="Pfam" id="PF03720">
    <property type="entry name" value="UDPG_MGDP_dh_C"/>
    <property type="match status" value="1"/>
</dbReference>
<accession>A0A3B0SYZ2</accession>
<gene>
    <name evidence="4" type="ORF">MNBD_BACTEROID05-796</name>
</gene>
<dbReference type="SUPFAM" id="SSF48179">
    <property type="entry name" value="6-phosphogluconate dehydrogenase C-terminal domain-like"/>
    <property type="match status" value="1"/>
</dbReference>
<dbReference type="SUPFAM" id="SSF51735">
    <property type="entry name" value="NAD(P)-binding Rossmann-fold domains"/>
    <property type="match status" value="1"/>
</dbReference>
<dbReference type="InterPro" id="IPR036291">
    <property type="entry name" value="NAD(P)-bd_dom_sf"/>
</dbReference>
<dbReference type="InterPro" id="IPR017476">
    <property type="entry name" value="UDP-Glc/GDP-Man"/>
</dbReference>
<dbReference type="Pfam" id="PF03721">
    <property type="entry name" value="UDPG_MGDP_dh_N"/>
    <property type="match status" value="1"/>
</dbReference>
<dbReference type="AlphaFoldDB" id="A0A3B0SYZ2"/>
<dbReference type="SUPFAM" id="SSF52413">
    <property type="entry name" value="UDP-glucose/GDP-mannose dehydrogenase C-terminal domain"/>
    <property type="match status" value="1"/>
</dbReference>
<keyword evidence="2" id="KW-0520">NAD</keyword>
<dbReference type="PIRSF" id="PIRSF500136">
    <property type="entry name" value="UDP_ManNAc_DH"/>
    <property type="match status" value="1"/>
</dbReference>
<evidence type="ECO:0000256" key="1">
    <source>
        <dbReference type="ARBA" id="ARBA00023002"/>
    </source>
</evidence>
<feature type="domain" description="UDP-glucose/GDP-mannose dehydrogenase C-terminal" evidence="3">
    <location>
        <begin position="329"/>
        <end position="424"/>
    </location>
</feature>
<dbReference type="GO" id="GO:0000271">
    <property type="term" value="P:polysaccharide biosynthetic process"/>
    <property type="evidence" value="ECO:0007669"/>
    <property type="project" value="InterPro"/>
</dbReference>
<dbReference type="EMBL" id="UOEN01000039">
    <property type="protein sequence ID" value="VAW11691.1"/>
    <property type="molecule type" value="Genomic_DNA"/>
</dbReference>
<reference evidence="4" key="1">
    <citation type="submission" date="2018-06" db="EMBL/GenBank/DDBJ databases">
        <authorList>
            <person name="Zhirakovskaya E."/>
        </authorList>
    </citation>
    <scope>NUCLEOTIDE SEQUENCE</scope>
</reference>
<protein>
    <submittedName>
        <fullName evidence="4">UDP-N-acetyl-D-glucosamine 6-dehydrogenase</fullName>
        <ecNumber evidence="4">1.1.1.136</ecNumber>
    </submittedName>
</protein>
<dbReference type="InterPro" id="IPR001732">
    <property type="entry name" value="UDP-Glc/GDP-Man_DH_N"/>
</dbReference>
<evidence type="ECO:0000313" key="4">
    <source>
        <dbReference type="EMBL" id="VAW11691.1"/>
    </source>
</evidence>
<dbReference type="InterPro" id="IPR014026">
    <property type="entry name" value="UDP-Glc/GDP-Man_DH_dimer"/>
</dbReference>
<dbReference type="EC" id="1.1.1.136" evidence="4"/>
<dbReference type="InterPro" id="IPR008927">
    <property type="entry name" value="6-PGluconate_DH-like_C_sf"/>
</dbReference>
<dbReference type="NCBIfam" id="TIGR03026">
    <property type="entry name" value="NDP-sugDHase"/>
    <property type="match status" value="1"/>
</dbReference>
<evidence type="ECO:0000259" key="3">
    <source>
        <dbReference type="SMART" id="SM00984"/>
    </source>
</evidence>
<dbReference type="PANTHER" id="PTHR43491">
    <property type="entry name" value="UDP-N-ACETYL-D-MANNOSAMINE DEHYDROGENASE"/>
    <property type="match status" value="1"/>
</dbReference>
<dbReference type="InterPro" id="IPR028359">
    <property type="entry name" value="UDP_ManNAc/GlcNAc_DH"/>
</dbReference>
<dbReference type="Pfam" id="PF00984">
    <property type="entry name" value="UDPG_MGDP_dh"/>
    <property type="match status" value="1"/>
</dbReference>
<dbReference type="GO" id="GO:0016628">
    <property type="term" value="F:oxidoreductase activity, acting on the CH-CH group of donors, NAD or NADP as acceptor"/>
    <property type="evidence" value="ECO:0007669"/>
    <property type="project" value="InterPro"/>
</dbReference>
<dbReference type="InterPro" id="IPR036220">
    <property type="entry name" value="UDP-Glc/GDP-Man_DH_C_sf"/>
</dbReference>
<organism evidence="4">
    <name type="scientific">hydrothermal vent metagenome</name>
    <dbReference type="NCBI Taxonomy" id="652676"/>
    <lineage>
        <taxon>unclassified sequences</taxon>
        <taxon>metagenomes</taxon>
        <taxon>ecological metagenomes</taxon>
    </lineage>
</organism>
<sequence length="433" mass="48957">MSAVLKNKIQTKKAKIAVIGLGYVGLPLAVNFAKKGYTVVGLDMDEDRVNKVNAKKSYISDIPTKDLAGVVDKGKFSASTDFTLLKTIDVMLICVPTPLRRKYTPDITYILSAVRTIRKYMKKNCLVILESTTYPGTTEELILPELSKGGRKVGRDFFVSFSPERIDPGNKNYDVTKITKVVGGVGAKSGELTKLLYEKIIKKIHVVSSAKSAEMTKLLENSFRIINIGWINEVAMMCHKMDIDVWEVIDAAKTKPFGFMPFYPGMGVGGHCIPDDPLYLYWKAKHHGFHSKYIKLSADINNFMPTYITNCLKEILQKKKKSLKKVKVLLIGVTYKKDVNDLRKSPPLKLMELFAKEKMHFDFYDPIIPYLDIGSIDQESVKLIPAVLKKYDCVLITADHTKVDYSMILKNARLIYDIKNVYGKLNNKKIIKF</sequence>
<dbReference type="SMART" id="SM00984">
    <property type="entry name" value="UDPG_MGDP_dh_C"/>
    <property type="match status" value="1"/>
</dbReference>
<proteinExistence type="predicted"/>
<keyword evidence="1 4" id="KW-0560">Oxidoreductase</keyword>
<dbReference type="PANTHER" id="PTHR43491:SF1">
    <property type="entry name" value="UDP-N-ACETYL-D-MANNOSAMINE DEHYDROGENASE"/>
    <property type="match status" value="1"/>
</dbReference>
<evidence type="ECO:0000256" key="2">
    <source>
        <dbReference type="ARBA" id="ARBA00023027"/>
    </source>
</evidence>
<name>A0A3B0SYZ2_9ZZZZ</name>
<dbReference type="Gene3D" id="3.40.50.720">
    <property type="entry name" value="NAD(P)-binding Rossmann-like Domain"/>
    <property type="match status" value="2"/>
</dbReference>
<dbReference type="PIRSF" id="PIRSF000124">
    <property type="entry name" value="UDPglc_GDPman_dh"/>
    <property type="match status" value="1"/>
</dbReference>